<keyword evidence="3" id="KW-1185">Reference proteome</keyword>
<name>A0AAV4ERX5_9GAST</name>
<sequence>MSLDYRYCPILILWMDGASGDSSGDSSGDFNCYPRWLQRRCTRYERPTGPEGEAGYWQLSVRTAGPASQDSSGRRLGPRVDE</sequence>
<reference evidence="2 3" key="1">
    <citation type="journal article" date="2021" name="Elife">
        <title>Chloroplast acquisition without the gene transfer in kleptoplastic sea slugs, Plakobranchus ocellatus.</title>
        <authorList>
            <person name="Maeda T."/>
            <person name="Takahashi S."/>
            <person name="Yoshida T."/>
            <person name="Shimamura S."/>
            <person name="Takaki Y."/>
            <person name="Nagai Y."/>
            <person name="Toyoda A."/>
            <person name="Suzuki Y."/>
            <person name="Arimoto A."/>
            <person name="Ishii H."/>
            <person name="Satoh N."/>
            <person name="Nishiyama T."/>
            <person name="Hasebe M."/>
            <person name="Maruyama T."/>
            <person name="Minagawa J."/>
            <person name="Obokata J."/>
            <person name="Shigenobu S."/>
        </authorList>
    </citation>
    <scope>NUCLEOTIDE SEQUENCE [LARGE SCALE GENOMIC DNA]</scope>
</reference>
<feature type="region of interest" description="Disordered" evidence="1">
    <location>
        <begin position="62"/>
        <end position="82"/>
    </location>
</feature>
<accession>A0AAV4ERX5</accession>
<dbReference type="AlphaFoldDB" id="A0AAV4ERX5"/>
<evidence type="ECO:0000256" key="1">
    <source>
        <dbReference type="SAM" id="MobiDB-lite"/>
    </source>
</evidence>
<proteinExistence type="predicted"/>
<protein>
    <submittedName>
        <fullName evidence="2">Uncharacterized protein</fullName>
    </submittedName>
</protein>
<comment type="caution">
    <text evidence="2">The sequence shown here is derived from an EMBL/GenBank/DDBJ whole genome shotgun (WGS) entry which is preliminary data.</text>
</comment>
<evidence type="ECO:0000313" key="2">
    <source>
        <dbReference type="EMBL" id="GFR63777.1"/>
    </source>
</evidence>
<dbReference type="EMBL" id="BMAT01000311">
    <property type="protein sequence ID" value="GFR63777.1"/>
    <property type="molecule type" value="Genomic_DNA"/>
</dbReference>
<organism evidence="2 3">
    <name type="scientific">Elysia marginata</name>
    <dbReference type="NCBI Taxonomy" id="1093978"/>
    <lineage>
        <taxon>Eukaryota</taxon>
        <taxon>Metazoa</taxon>
        <taxon>Spiralia</taxon>
        <taxon>Lophotrochozoa</taxon>
        <taxon>Mollusca</taxon>
        <taxon>Gastropoda</taxon>
        <taxon>Heterobranchia</taxon>
        <taxon>Euthyneura</taxon>
        <taxon>Panpulmonata</taxon>
        <taxon>Sacoglossa</taxon>
        <taxon>Placobranchoidea</taxon>
        <taxon>Plakobranchidae</taxon>
        <taxon>Elysia</taxon>
    </lineage>
</organism>
<evidence type="ECO:0000313" key="3">
    <source>
        <dbReference type="Proteomes" id="UP000762676"/>
    </source>
</evidence>
<gene>
    <name evidence="2" type="ORF">ElyMa_000164000</name>
</gene>
<dbReference type="Proteomes" id="UP000762676">
    <property type="component" value="Unassembled WGS sequence"/>
</dbReference>